<evidence type="ECO:0000256" key="2">
    <source>
        <dbReference type="ARBA" id="ARBA00023235"/>
    </source>
</evidence>
<organism evidence="4 5">
    <name type="scientific">Gryllotalpicola reticulitermitis</name>
    <dbReference type="NCBI Taxonomy" id="1184153"/>
    <lineage>
        <taxon>Bacteria</taxon>
        <taxon>Bacillati</taxon>
        <taxon>Actinomycetota</taxon>
        <taxon>Actinomycetes</taxon>
        <taxon>Micrococcales</taxon>
        <taxon>Microbacteriaceae</taxon>
        <taxon>Gryllotalpicola</taxon>
    </lineage>
</organism>
<keyword evidence="2" id="KW-0413">Isomerase</keyword>
<name>A0ABV8Q9G2_9MICO</name>
<comment type="catalytic activity">
    <reaction evidence="3">
        <text>alpha-L-fucose = beta-L-fucose</text>
        <dbReference type="Rhea" id="RHEA:25580"/>
        <dbReference type="ChEBI" id="CHEBI:42548"/>
        <dbReference type="ChEBI" id="CHEBI:42589"/>
        <dbReference type="EC" id="5.1.3.29"/>
    </reaction>
</comment>
<dbReference type="InterPro" id="IPR050443">
    <property type="entry name" value="RbsD/FucU_mutarotase"/>
</dbReference>
<dbReference type="RefSeq" id="WP_390231287.1">
    <property type="nucleotide sequence ID" value="NZ_JBHSCN010000006.1"/>
</dbReference>
<dbReference type="Pfam" id="PF05025">
    <property type="entry name" value="RbsD_FucU"/>
    <property type="match status" value="1"/>
</dbReference>
<evidence type="ECO:0000313" key="4">
    <source>
        <dbReference type="EMBL" id="MFC4244930.1"/>
    </source>
</evidence>
<dbReference type="PANTHER" id="PTHR31690:SF4">
    <property type="entry name" value="FUCOSE MUTAROTASE"/>
    <property type="match status" value="1"/>
</dbReference>
<dbReference type="Proteomes" id="UP001595900">
    <property type="component" value="Unassembled WGS sequence"/>
</dbReference>
<dbReference type="PANTHER" id="PTHR31690">
    <property type="entry name" value="FUCOSE MUTAROTASE"/>
    <property type="match status" value="1"/>
</dbReference>
<keyword evidence="5" id="KW-1185">Reference proteome</keyword>
<proteinExistence type="predicted"/>
<comment type="catalytic activity">
    <reaction evidence="1">
        <text>beta-D-ribopyranose = beta-D-ribofuranose</text>
        <dbReference type="Rhea" id="RHEA:25432"/>
        <dbReference type="ChEBI" id="CHEBI:27476"/>
        <dbReference type="ChEBI" id="CHEBI:47002"/>
        <dbReference type="EC" id="5.4.99.62"/>
    </reaction>
</comment>
<evidence type="ECO:0000256" key="3">
    <source>
        <dbReference type="ARBA" id="ARBA00036324"/>
    </source>
</evidence>
<gene>
    <name evidence="4" type="ORF">ACFOYW_16265</name>
</gene>
<sequence length="137" mass="14583">MLLGIDPLLSGELLLALDHMGHGDALVIADANFPAQRLGPRRVISLRGIDAPSAAHSIFTVFPIDPAEPIGIMHAPSGRLAVQQQLLDECPAELAAGAELVDRHAFYELAANAALIVQTGDRRPYANLLVHKAGINR</sequence>
<evidence type="ECO:0000313" key="5">
    <source>
        <dbReference type="Proteomes" id="UP001595900"/>
    </source>
</evidence>
<dbReference type="InterPro" id="IPR023750">
    <property type="entry name" value="RbsD-like_sf"/>
</dbReference>
<comment type="caution">
    <text evidence="4">The sequence shown here is derived from an EMBL/GenBank/DDBJ whole genome shotgun (WGS) entry which is preliminary data.</text>
</comment>
<dbReference type="Gene3D" id="3.40.1650.10">
    <property type="entry name" value="RbsD-like domain"/>
    <property type="match status" value="1"/>
</dbReference>
<dbReference type="SUPFAM" id="SSF102546">
    <property type="entry name" value="RbsD-like"/>
    <property type="match status" value="1"/>
</dbReference>
<dbReference type="EMBL" id="JBHSCN010000006">
    <property type="protein sequence ID" value="MFC4244930.1"/>
    <property type="molecule type" value="Genomic_DNA"/>
</dbReference>
<evidence type="ECO:0000256" key="1">
    <source>
        <dbReference type="ARBA" id="ARBA00000223"/>
    </source>
</evidence>
<dbReference type="InterPro" id="IPR007721">
    <property type="entry name" value="RbsD_FucU"/>
</dbReference>
<protein>
    <submittedName>
        <fullName evidence="4">RbsD/FucU domain-containing protein</fullName>
    </submittedName>
</protein>
<reference evidence="5" key="1">
    <citation type="journal article" date="2019" name="Int. J. Syst. Evol. Microbiol.">
        <title>The Global Catalogue of Microorganisms (GCM) 10K type strain sequencing project: providing services to taxonomists for standard genome sequencing and annotation.</title>
        <authorList>
            <consortium name="The Broad Institute Genomics Platform"/>
            <consortium name="The Broad Institute Genome Sequencing Center for Infectious Disease"/>
            <person name="Wu L."/>
            <person name="Ma J."/>
        </authorList>
    </citation>
    <scope>NUCLEOTIDE SEQUENCE [LARGE SCALE GENOMIC DNA]</scope>
    <source>
        <strain evidence="5">CGMCC 1.10363</strain>
    </source>
</reference>
<accession>A0ABV8Q9G2</accession>